<evidence type="ECO:0000259" key="4">
    <source>
        <dbReference type="Pfam" id="PF00391"/>
    </source>
</evidence>
<keyword evidence="5" id="KW-0670">Pyruvate</keyword>
<dbReference type="InterPro" id="IPR008279">
    <property type="entry name" value="PEP-util_enz_mobile_dom"/>
</dbReference>
<dbReference type="GO" id="GO:0008986">
    <property type="term" value="F:pyruvate, water dikinase activity"/>
    <property type="evidence" value="ECO:0007669"/>
    <property type="project" value="InterPro"/>
</dbReference>
<dbReference type="PANTHER" id="PTHR43030:SF1">
    <property type="entry name" value="PHOSPHOENOLPYRUVATE SYNTHASE"/>
    <property type="match status" value="1"/>
</dbReference>
<keyword evidence="2" id="KW-0547">Nucleotide-binding</keyword>
<name>A0A0G0JJD7_9BACT</name>
<evidence type="ECO:0000313" key="5">
    <source>
        <dbReference type="EMBL" id="KKQ28176.1"/>
    </source>
</evidence>
<dbReference type="EMBL" id="LBSX01000001">
    <property type="protein sequence ID" value="KKQ28176.1"/>
    <property type="molecule type" value="Genomic_DNA"/>
</dbReference>
<dbReference type="Proteomes" id="UP000034849">
    <property type="component" value="Unassembled WGS sequence"/>
</dbReference>
<dbReference type="Pfam" id="PF00391">
    <property type="entry name" value="PEP-utilizers"/>
    <property type="match status" value="1"/>
</dbReference>
<sequence>MSKKSPSFFLLERIPRAPFFHFCLADSILVNKYFKSIHHLKTNPGDTLDIFENDDFLYYYRLEDLRVCTNEIFNKIISNPEWGIKTDELTLNNAHKFFVFSQKLEKINLKNTSDKDLAKLGAEWFKGLHNTWCAGWPIVLVDFEKNLFSNHLNNYLKQKIQANKLKISVGDVFSILTTPTTETFAQKETIDLLKLLQKIKQNKKLVNFLLRNDLQKVISTWQLVDKKSWLALKNHYEKYCWLPFMYMGPEWGIDYFVDSLIRLLQQKTNPEEELKKIANKKQEIIRAQKNYIKDLEIRSEFQELFKLAQRFVYSKSYRKDVQYYSCYVLQKLLREVARRQQLSMSQINRLYSWELKNLLKNKGPNEHILNERIFAVQFSTTKTRVTYEGKKAKDFVKQIKFIKQKTEKVNQLVGDCASVGKVRGIVKIINSPKEINKMEKGNVLVSYATSPDIMPAIKKAVAIVTDLGGIICHAAIVSRELYIPCVVGTKMATQVLKDGDLVEVDASHGIVRKLSC</sequence>
<dbReference type="PATRIC" id="fig|1619046.3.peg.27"/>
<dbReference type="GO" id="GO:0005524">
    <property type="term" value="F:ATP binding"/>
    <property type="evidence" value="ECO:0007669"/>
    <property type="project" value="UniProtKB-KW"/>
</dbReference>
<keyword evidence="3" id="KW-0067">ATP-binding</keyword>
<comment type="similarity">
    <text evidence="1">Belongs to the PEP-utilizing enzyme family.</text>
</comment>
<dbReference type="InterPro" id="IPR006319">
    <property type="entry name" value="PEP_synth"/>
</dbReference>
<dbReference type="InterPro" id="IPR036637">
    <property type="entry name" value="Phosphohistidine_dom_sf"/>
</dbReference>
<dbReference type="STRING" id="1619046.US42_C0001G0027"/>
<proteinExistence type="inferred from homology"/>
<accession>A0A0G0JJD7</accession>
<dbReference type="AlphaFoldDB" id="A0A0G0JJD7"/>
<evidence type="ECO:0000256" key="1">
    <source>
        <dbReference type="ARBA" id="ARBA00007837"/>
    </source>
</evidence>
<protein>
    <submittedName>
        <fullName evidence="5">Phosphoenolpyruvate synthase/pyruvate phosphate dikinase</fullName>
    </submittedName>
</protein>
<reference evidence="5 6" key="1">
    <citation type="journal article" date="2015" name="Nature">
        <title>rRNA introns, odd ribosomes, and small enigmatic genomes across a large radiation of phyla.</title>
        <authorList>
            <person name="Brown C.T."/>
            <person name="Hug L.A."/>
            <person name="Thomas B.C."/>
            <person name="Sharon I."/>
            <person name="Castelle C.J."/>
            <person name="Singh A."/>
            <person name="Wilkins M.J."/>
            <person name="Williams K.H."/>
            <person name="Banfield J.F."/>
        </authorList>
    </citation>
    <scope>NUCLEOTIDE SEQUENCE [LARGE SCALE GENOMIC DNA]</scope>
</reference>
<evidence type="ECO:0000256" key="2">
    <source>
        <dbReference type="ARBA" id="ARBA00022741"/>
    </source>
</evidence>
<comment type="caution">
    <text evidence="5">The sequence shown here is derived from an EMBL/GenBank/DDBJ whole genome shotgun (WGS) entry which is preliminary data.</text>
</comment>
<keyword evidence="5" id="KW-0418">Kinase</keyword>
<evidence type="ECO:0000313" key="6">
    <source>
        <dbReference type="Proteomes" id="UP000034849"/>
    </source>
</evidence>
<gene>
    <name evidence="5" type="ORF">US42_C0001G0027</name>
</gene>
<dbReference type="Gene3D" id="3.50.30.10">
    <property type="entry name" value="Phosphohistidine domain"/>
    <property type="match status" value="1"/>
</dbReference>
<keyword evidence="5" id="KW-0808">Transferase</keyword>
<organism evidence="5 6">
    <name type="scientific">Candidatus Magasanikbacteria bacterium GW2011_GWC2_37_14</name>
    <dbReference type="NCBI Taxonomy" id="1619046"/>
    <lineage>
        <taxon>Bacteria</taxon>
        <taxon>Candidatus Magasanikiibacteriota</taxon>
    </lineage>
</organism>
<feature type="domain" description="PEP-utilising enzyme mobile" evidence="4">
    <location>
        <begin position="439"/>
        <end position="509"/>
    </location>
</feature>
<dbReference type="SUPFAM" id="SSF52009">
    <property type="entry name" value="Phosphohistidine domain"/>
    <property type="match status" value="1"/>
</dbReference>
<dbReference type="PANTHER" id="PTHR43030">
    <property type="entry name" value="PHOSPHOENOLPYRUVATE SYNTHASE"/>
    <property type="match status" value="1"/>
</dbReference>
<evidence type="ECO:0000256" key="3">
    <source>
        <dbReference type="ARBA" id="ARBA00022840"/>
    </source>
</evidence>